<accession>S8DHK4</accession>
<evidence type="ECO:0000313" key="2">
    <source>
        <dbReference type="Proteomes" id="UP000015241"/>
    </source>
</evidence>
<sequence>MIPLLRMEFRCSTNRRQEWVFIWLATCDFYDPASFVRFLQVFRRAESIRMLCPDAEDRQD</sequence>
<dbReference type="Proteomes" id="UP000015241">
    <property type="component" value="Unassembled WGS sequence"/>
</dbReference>
<name>S8DHK4_FOMSC</name>
<dbReference type="EMBL" id="KE504565">
    <property type="protein sequence ID" value="EPS92467.1"/>
    <property type="molecule type" value="Genomic_DNA"/>
</dbReference>
<proteinExistence type="predicted"/>
<gene>
    <name evidence="1" type="ORF">FOMPIDRAFT_1056845</name>
</gene>
<dbReference type="AlphaFoldDB" id="S8DHK4"/>
<keyword evidence="2" id="KW-1185">Reference proteome</keyword>
<dbReference type="HOGENOM" id="CLU_2941729_0_0_1"/>
<reference evidence="1 2" key="1">
    <citation type="journal article" date="2012" name="Science">
        <title>The Paleozoic origin of enzymatic lignin decomposition reconstructed from 31 fungal genomes.</title>
        <authorList>
            <person name="Floudas D."/>
            <person name="Binder M."/>
            <person name="Riley R."/>
            <person name="Barry K."/>
            <person name="Blanchette R.A."/>
            <person name="Henrissat B."/>
            <person name="Martinez A.T."/>
            <person name="Otillar R."/>
            <person name="Spatafora J.W."/>
            <person name="Yadav J.S."/>
            <person name="Aerts A."/>
            <person name="Benoit I."/>
            <person name="Boyd A."/>
            <person name="Carlson A."/>
            <person name="Copeland A."/>
            <person name="Coutinho P.M."/>
            <person name="de Vries R.P."/>
            <person name="Ferreira P."/>
            <person name="Findley K."/>
            <person name="Foster B."/>
            <person name="Gaskell J."/>
            <person name="Glotzer D."/>
            <person name="Gorecki P."/>
            <person name="Heitman J."/>
            <person name="Hesse C."/>
            <person name="Hori C."/>
            <person name="Igarashi K."/>
            <person name="Jurgens J.A."/>
            <person name="Kallen N."/>
            <person name="Kersten P."/>
            <person name="Kohler A."/>
            <person name="Kuees U."/>
            <person name="Kumar T.K.A."/>
            <person name="Kuo A."/>
            <person name="LaButti K."/>
            <person name="Larrondo L.F."/>
            <person name="Lindquist E."/>
            <person name="Ling A."/>
            <person name="Lombard V."/>
            <person name="Lucas S."/>
            <person name="Lundell T."/>
            <person name="Martin R."/>
            <person name="McLaughlin D.J."/>
            <person name="Morgenstern I."/>
            <person name="Morin E."/>
            <person name="Murat C."/>
            <person name="Nagy L.G."/>
            <person name="Nolan M."/>
            <person name="Ohm R.A."/>
            <person name="Patyshakuliyeva A."/>
            <person name="Rokas A."/>
            <person name="Ruiz-Duenas F.J."/>
            <person name="Sabat G."/>
            <person name="Salamov A."/>
            <person name="Samejima M."/>
            <person name="Schmutz J."/>
            <person name="Slot J.C."/>
            <person name="St John F."/>
            <person name="Stenlid J."/>
            <person name="Sun H."/>
            <person name="Sun S."/>
            <person name="Syed K."/>
            <person name="Tsang A."/>
            <person name="Wiebenga A."/>
            <person name="Young D."/>
            <person name="Pisabarro A."/>
            <person name="Eastwood D.C."/>
            <person name="Martin F."/>
            <person name="Cullen D."/>
            <person name="Grigoriev I.V."/>
            <person name="Hibbett D.S."/>
        </authorList>
    </citation>
    <scope>NUCLEOTIDE SEQUENCE</scope>
    <source>
        <strain evidence="2">FP-58527</strain>
    </source>
</reference>
<dbReference type="InParanoid" id="S8DHK4"/>
<organism evidence="1 2">
    <name type="scientific">Fomitopsis schrenkii</name>
    <name type="common">Brown rot fungus</name>
    <dbReference type="NCBI Taxonomy" id="2126942"/>
    <lineage>
        <taxon>Eukaryota</taxon>
        <taxon>Fungi</taxon>
        <taxon>Dikarya</taxon>
        <taxon>Basidiomycota</taxon>
        <taxon>Agaricomycotina</taxon>
        <taxon>Agaricomycetes</taxon>
        <taxon>Polyporales</taxon>
        <taxon>Fomitopsis</taxon>
    </lineage>
</organism>
<evidence type="ECO:0000313" key="1">
    <source>
        <dbReference type="EMBL" id="EPS92467.1"/>
    </source>
</evidence>
<protein>
    <submittedName>
        <fullName evidence="1">Uncharacterized protein</fullName>
    </submittedName>
</protein>